<dbReference type="KEGG" id="cpat:CLPA_c27690"/>
<keyword evidence="1 2" id="KW-0129">CBS domain</keyword>
<dbReference type="PANTHER" id="PTHR43080">
    <property type="entry name" value="CBS DOMAIN-CONTAINING PROTEIN CBSX3, MITOCHONDRIAL"/>
    <property type="match status" value="1"/>
</dbReference>
<dbReference type="Gene3D" id="1.10.10.10">
    <property type="entry name" value="Winged helix-like DNA-binding domain superfamily/Winged helix DNA-binding domain"/>
    <property type="match status" value="1"/>
</dbReference>
<dbReference type="AlphaFoldDB" id="A0A0H3J4G8"/>
<protein>
    <submittedName>
        <fullName evidence="5">Putative signal transduction protein with CBS and DRTGG domain containing protein</fullName>
    </submittedName>
</protein>
<dbReference type="InterPro" id="IPR000644">
    <property type="entry name" value="CBS_dom"/>
</dbReference>
<accession>A0A0H3J4G8</accession>
<feature type="domain" description="CBS" evidence="3">
    <location>
        <begin position="194"/>
        <end position="252"/>
    </location>
</feature>
<evidence type="ECO:0000256" key="1">
    <source>
        <dbReference type="ARBA" id="ARBA00023122"/>
    </source>
</evidence>
<dbReference type="SUPFAM" id="SSF54637">
    <property type="entry name" value="Thioesterase/thiol ester dehydrase-isomerase"/>
    <property type="match status" value="1"/>
</dbReference>
<dbReference type="PATRIC" id="fig|1262449.3.peg.1216"/>
<dbReference type="Proteomes" id="UP000030905">
    <property type="component" value="Chromosome"/>
</dbReference>
<dbReference type="PANTHER" id="PTHR43080:SF2">
    <property type="entry name" value="CBS DOMAIN-CONTAINING PROTEIN"/>
    <property type="match status" value="1"/>
</dbReference>
<evidence type="ECO:0000256" key="2">
    <source>
        <dbReference type="PROSITE-ProRule" id="PRU00703"/>
    </source>
</evidence>
<evidence type="ECO:0000313" key="7">
    <source>
        <dbReference type="Proteomes" id="UP000030905"/>
    </source>
</evidence>
<proteinExistence type="predicted"/>
<dbReference type="PROSITE" id="PS51371">
    <property type="entry name" value="CBS"/>
    <property type="match status" value="2"/>
</dbReference>
<reference evidence="5 6" key="3">
    <citation type="journal article" name="Genome Announc.">
        <title>Improved Draft Genome Sequence of Clostridium pasteurianum Strain ATCC 6013 (DSM 525) Using a Hybrid Next-Generation Sequencing Approach.</title>
        <authorList>
            <person name="Pyne M.E."/>
            <person name="Utturkar S."/>
            <person name="Brown S.D."/>
            <person name="Moo-Young M."/>
            <person name="Chung D.A."/>
            <person name="Chou C.P."/>
        </authorList>
    </citation>
    <scope>NUCLEOTIDE SEQUENCE [LARGE SCALE GENOMIC DNA]</scope>
    <source>
        <strain evidence="5 6">ATCC 6013</strain>
    </source>
</reference>
<dbReference type="EMBL" id="JPGY02000001">
    <property type="protein sequence ID" value="KRU11168.1"/>
    <property type="molecule type" value="Genomic_DNA"/>
</dbReference>
<reference evidence="5" key="2">
    <citation type="submission" date="2015-10" db="EMBL/GenBank/DDBJ databases">
        <title>Improved Draft Genome Sequence of Clostridium pasteurianum Strain ATCC 6013 (DSM 525) Using a Hybrid Next-Generation Sequencing Approach.</title>
        <authorList>
            <person name="Pyne M.E."/>
            <person name="Utturkar S.M."/>
            <person name="Brown S.D."/>
            <person name="Moo-Young M."/>
            <person name="Chung D.A."/>
            <person name="Chou P.C."/>
        </authorList>
    </citation>
    <scope>NUCLEOTIDE SEQUENCE</scope>
    <source>
        <strain evidence="5">ATCC 6013</strain>
    </source>
</reference>
<dbReference type="Pfam" id="PF07085">
    <property type="entry name" value="DRTGG"/>
    <property type="match status" value="1"/>
</dbReference>
<evidence type="ECO:0000313" key="4">
    <source>
        <dbReference type="EMBL" id="AJA52824.1"/>
    </source>
</evidence>
<dbReference type="Gene3D" id="3.10.580.10">
    <property type="entry name" value="CBS-domain"/>
    <property type="match status" value="1"/>
</dbReference>
<organism evidence="4 7">
    <name type="scientific">Clostridium pasteurianum DSM 525 = ATCC 6013</name>
    <dbReference type="NCBI Taxonomy" id="1262449"/>
    <lineage>
        <taxon>Bacteria</taxon>
        <taxon>Bacillati</taxon>
        <taxon>Bacillota</taxon>
        <taxon>Clostridia</taxon>
        <taxon>Eubacteriales</taxon>
        <taxon>Clostridiaceae</taxon>
        <taxon>Clostridium</taxon>
    </lineage>
</organism>
<evidence type="ECO:0000259" key="3">
    <source>
        <dbReference type="PROSITE" id="PS51371"/>
    </source>
</evidence>
<dbReference type="InterPro" id="IPR046342">
    <property type="entry name" value="CBS_dom_sf"/>
</dbReference>
<evidence type="ECO:0000313" key="5">
    <source>
        <dbReference type="EMBL" id="KRU11168.1"/>
    </source>
</evidence>
<dbReference type="Pfam" id="PF00571">
    <property type="entry name" value="CBS"/>
    <property type="match status" value="2"/>
</dbReference>
<dbReference type="CDD" id="cd03440">
    <property type="entry name" value="hot_dog"/>
    <property type="match status" value="1"/>
</dbReference>
<dbReference type="InterPro" id="IPR036390">
    <property type="entry name" value="WH_DNA-bd_sf"/>
</dbReference>
<dbReference type="EMBL" id="CP009268">
    <property type="protein sequence ID" value="AJA52824.1"/>
    <property type="molecule type" value="Genomic_DNA"/>
</dbReference>
<evidence type="ECO:0000313" key="6">
    <source>
        <dbReference type="Proteomes" id="UP000028042"/>
    </source>
</evidence>
<dbReference type="Gene3D" id="3.40.1390.20">
    <property type="entry name" value="HprK N-terminal domain-like"/>
    <property type="match status" value="1"/>
</dbReference>
<dbReference type="InterPro" id="IPR028979">
    <property type="entry name" value="Ser_kin/Pase_Hpr-like_N_sf"/>
</dbReference>
<gene>
    <name evidence="4" type="ORF">CLPA_c27690</name>
    <name evidence="5" type="ORF">CP6013_00415</name>
</gene>
<keyword evidence="7" id="KW-1185">Reference proteome</keyword>
<dbReference type="InterPro" id="IPR036388">
    <property type="entry name" value="WH-like_DNA-bd_sf"/>
</dbReference>
<dbReference type="Proteomes" id="UP000028042">
    <property type="component" value="Unassembled WGS sequence"/>
</dbReference>
<dbReference type="SMART" id="SM00116">
    <property type="entry name" value="CBS"/>
    <property type="match status" value="2"/>
</dbReference>
<dbReference type="RefSeq" id="WP_003442833.1">
    <property type="nucleotide sequence ID" value="NZ_ANZB01000003.1"/>
</dbReference>
<feature type="domain" description="CBS" evidence="3">
    <location>
        <begin position="254"/>
        <end position="311"/>
    </location>
</feature>
<dbReference type="SUPFAM" id="SSF75138">
    <property type="entry name" value="HprK N-terminal domain-like"/>
    <property type="match status" value="1"/>
</dbReference>
<dbReference type="GeneID" id="93074892"/>
<name>A0A0H3J4G8_CLOPA</name>
<dbReference type="eggNOG" id="COG4109">
    <property type="taxonomic scope" value="Bacteria"/>
</dbReference>
<dbReference type="InterPro" id="IPR029069">
    <property type="entry name" value="HotDog_dom_sf"/>
</dbReference>
<dbReference type="KEGG" id="cpae:CPAST_c27690"/>
<dbReference type="SUPFAM" id="SSF46785">
    <property type="entry name" value="Winged helix' DNA-binding domain"/>
    <property type="match status" value="1"/>
</dbReference>
<dbReference type="InterPro" id="IPR051257">
    <property type="entry name" value="Diverse_CBS-Domain"/>
</dbReference>
<dbReference type="InterPro" id="IPR010766">
    <property type="entry name" value="DRTGG"/>
</dbReference>
<dbReference type="SUPFAM" id="SSF54631">
    <property type="entry name" value="CBS-domain pair"/>
    <property type="match status" value="1"/>
</dbReference>
<sequence>MSKHQEIINYVRSLKSGTKISVRGIANKLEVSEGTAYRAIKECDSMGIVTTIPRVGTIKIDKVEKKSIESLTYAEVVNIVEGTILGGENGIHKTLDKFLIGAMTYDAAKKYISPGSLVIVGNREDIQSLALMSNCAVLIAGSFGCAENIKKLANDKELPVISSSYDSFTIATMINKAISESLIKKDIILVEDIMESDVNYMNMDDSVGKWRELLRTTKRDKYLILDRNKKIVGIITLKDIDIDIENDEIISKFMNKDIMTVTPKTTVAYTAHIMGWGGVELALVMEDKELVGIVDREDVIKALQYALRQPQVGETLEDIILKNFKYEYNELGRMHFNGRIIAEMLDVIGTASWSSLNMLLSTMGIMTLRHKNNINVSVDSITTYFMKPVQMDSVIDVFTEIVDMGRNFSKVQVDMFDCNKELISKLMLSAKVLKK</sequence>
<reference evidence="4 7" key="1">
    <citation type="journal article" date="2015" name="Genome Announc.">
        <title>Complete Genome Sequence of the Nitrogen-Fixing and Solvent-Producing Clostridium pasteurianum DSM 525.</title>
        <authorList>
            <person name="Poehlein A."/>
            <person name="Grosse-Honebrink A."/>
            <person name="Zhang Y."/>
            <person name="Minton N.P."/>
            <person name="Daniel R."/>
        </authorList>
    </citation>
    <scope>NUCLEOTIDE SEQUENCE [LARGE SCALE GENOMIC DNA]</scope>
    <source>
        <strain evidence="4">DSM 525</strain>
        <strain evidence="7">DSM 525 / ATCC 6013</strain>
    </source>
</reference>